<organism evidence="3 4">
    <name type="scientific">Zhongshania borealis</name>
    <dbReference type="NCBI Taxonomy" id="889488"/>
    <lineage>
        <taxon>Bacteria</taxon>
        <taxon>Pseudomonadati</taxon>
        <taxon>Pseudomonadota</taxon>
        <taxon>Gammaproteobacteria</taxon>
        <taxon>Cellvibrionales</taxon>
        <taxon>Spongiibacteraceae</taxon>
        <taxon>Zhongshania</taxon>
    </lineage>
</organism>
<evidence type="ECO:0000259" key="2">
    <source>
        <dbReference type="PROSITE" id="PS50883"/>
    </source>
</evidence>
<evidence type="ECO:0000259" key="1">
    <source>
        <dbReference type="PROSITE" id="PS50006"/>
    </source>
</evidence>
<dbReference type="InterPro" id="IPR001633">
    <property type="entry name" value="EAL_dom"/>
</dbReference>
<proteinExistence type="predicted"/>
<dbReference type="InterPro" id="IPR008984">
    <property type="entry name" value="SMAD_FHA_dom_sf"/>
</dbReference>
<dbReference type="SMART" id="SM00052">
    <property type="entry name" value="EAL"/>
    <property type="match status" value="1"/>
</dbReference>
<dbReference type="PANTHER" id="PTHR33121:SF76">
    <property type="entry name" value="SIGNALING PROTEIN"/>
    <property type="match status" value="1"/>
</dbReference>
<dbReference type="CDD" id="cd00060">
    <property type="entry name" value="FHA"/>
    <property type="match status" value="1"/>
</dbReference>
<feature type="domain" description="FHA" evidence="1">
    <location>
        <begin position="30"/>
        <end position="79"/>
    </location>
</feature>
<dbReference type="InterPro" id="IPR035919">
    <property type="entry name" value="EAL_sf"/>
</dbReference>
<dbReference type="InterPro" id="IPR000253">
    <property type="entry name" value="FHA_dom"/>
</dbReference>
<evidence type="ECO:0000313" key="4">
    <source>
        <dbReference type="Proteomes" id="UP001500392"/>
    </source>
</evidence>
<gene>
    <name evidence="3" type="ORF">GCM10022414_23530</name>
</gene>
<dbReference type="SUPFAM" id="SSF141868">
    <property type="entry name" value="EAL domain-like"/>
    <property type="match status" value="1"/>
</dbReference>
<dbReference type="InterPro" id="IPR050706">
    <property type="entry name" value="Cyclic-di-GMP_PDE-like"/>
</dbReference>
<dbReference type="EMBL" id="BAABDM010000004">
    <property type="protein sequence ID" value="GAA4098043.1"/>
    <property type="molecule type" value="Genomic_DNA"/>
</dbReference>
<feature type="domain" description="EAL" evidence="2">
    <location>
        <begin position="126"/>
        <end position="364"/>
    </location>
</feature>
<accession>A0ABP7WVW2</accession>
<keyword evidence="4" id="KW-1185">Reference proteome</keyword>
<dbReference type="Gene3D" id="2.60.200.20">
    <property type="match status" value="1"/>
</dbReference>
<name>A0ABP7WVW2_9GAMM</name>
<reference evidence="4" key="1">
    <citation type="journal article" date="2019" name="Int. J. Syst. Evol. Microbiol.">
        <title>The Global Catalogue of Microorganisms (GCM) 10K type strain sequencing project: providing services to taxonomists for standard genome sequencing and annotation.</title>
        <authorList>
            <consortium name="The Broad Institute Genomics Platform"/>
            <consortium name="The Broad Institute Genome Sequencing Center for Infectious Disease"/>
            <person name="Wu L."/>
            <person name="Ma J."/>
        </authorList>
    </citation>
    <scope>NUCLEOTIDE SEQUENCE [LARGE SCALE GENOMIC DNA]</scope>
    <source>
        <strain evidence="4">JCM 17304</strain>
    </source>
</reference>
<dbReference type="Proteomes" id="UP001500392">
    <property type="component" value="Unassembled WGS sequence"/>
</dbReference>
<comment type="caution">
    <text evidence="3">The sequence shown here is derived from an EMBL/GenBank/DDBJ whole genome shotgun (WGS) entry which is preliminary data.</text>
</comment>
<dbReference type="CDD" id="cd01948">
    <property type="entry name" value="EAL"/>
    <property type="match status" value="1"/>
</dbReference>
<dbReference type="PROSITE" id="PS50883">
    <property type="entry name" value="EAL"/>
    <property type="match status" value="1"/>
</dbReference>
<dbReference type="SMART" id="SM00240">
    <property type="entry name" value="FHA"/>
    <property type="match status" value="1"/>
</dbReference>
<dbReference type="Pfam" id="PF00563">
    <property type="entry name" value="EAL"/>
    <property type="match status" value="1"/>
</dbReference>
<dbReference type="PROSITE" id="PS50006">
    <property type="entry name" value="FHA_DOMAIN"/>
    <property type="match status" value="1"/>
</dbReference>
<dbReference type="Pfam" id="PF00498">
    <property type="entry name" value="FHA"/>
    <property type="match status" value="1"/>
</dbReference>
<dbReference type="SUPFAM" id="SSF49879">
    <property type="entry name" value="SMAD/FHA domain"/>
    <property type="match status" value="1"/>
</dbReference>
<dbReference type="PANTHER" id="PTHR33121">
    <property type="entry name" value="CYCLIC DI-GMP PHOSPHODIESTERASE PDEF"/>
    <property type="match status" value="1"/>
</dbReference>
<sequence length="364" mass="40843">MLTMESSYYLESFSRSMDFPQQIALTTQAVTVGRSADSDVIIHNAALSRRHARLEWIHNAPAITDLGSTNGSFVNRQRITTTTALSPGDVVHFAGVEYCLKQKYLTTKNDSDDHTRINYRTLPSNFPIRAREFTELLTNGMVTSYKQAIMDCSGSVYGYELLGRGRHPALNENPYELFLIAAQMGKEIELSELFRQRSFALAQKTHSDKSLFFNCHPLECREPDKLLSGIYQLRKQYSALQLVFEVHESAITDLNVMQRIRAGLRDLDIGLAYDDFGAGQARLLELAEAPPDILKFDISLVRGVGDPSSTHYKLLSSLNAMVQNMGVETLAEGVEDQAVADACQSIGINYFQGFYYRRPVEIPC</sequence>
<evidence type="ECO:0000313" key="3">
    <source>
        <dbReference type="EMBL" id="GAA4098043.1"/>
    </source>
</evidence>
<dbReference type="Gene3D" id="3.20.20.450">
    <property type="entry name" value="EAL domain"/>
    <property type="match status" value="1"/>
</dbReference>
<protein>
    <submittedName>
        <fullName evidence="3">EAL domain-containing protein</fullName>
    </submittedName>
</protein>